<organism evidence="1 2">
    <name type="scientific">Mycolicibacterium mucogenicum</name>
    <name type="common">Mycobacterium mucogenicum</name>
    <dbReference type="NCBI Taxonomy" id="56689"/>
    <lineage>
        <taxon>Bacteria</taxon>
        <taxon>Bacillati</taxon>
        <taxon>Actinomycetota</taxon>
        <taxon>Actinomycetes</taxon>
        <taxon>Mycobacteriales</taxon>
        <taxon>Mycobacteriaceae</taxon>
        <taxon>Mycolicibacterium</taxon>
    </lineage>
</organism>
<dbReference type="EMBL" id="LZLC01000250">
    <property type="protein sequence ID" value="OBJ36293.1"/>
    <property type="molecule type" value="Genomic_DNA"/>
</dbReference>
<dbReference type="Proteomes" id="UP000093898">
    <property type="component" value="Unassembled WGS sequence"/>
</dbReference>
<sequence>MPATVIEACVSIYRDDATDEMYESLLSEAMDEIRRLQRVTSYVSGVPVRPASLEAMPPYIPRATGSVGESGFRADGEAAIYVLPQNIARLPSRRDFDAAEMQAFDSFLSRSDGAFSGYLASQSEARAALLHRGDARSSLLASATACEVFLDDFLKHLLWEQLASPEGCLAMFVEKSAITTVLTRTRKELGPLIGGNWNDHTQRDLGDWQACVARLRHRTIHGGYVPTLDEARAALDASDRLRDHAAGVLVRRLKKFPRTALMLIGSRALEARGQLTKAVRCEIESGGAEQWGERFVRWRKCLAGLVERELEPFSPDQRDAYLIGIVTGRGRLEFVRHHRESGLAANAELLARSQSIEHLEDLAAAMPDGGEPISIAVHDDVPTRLTEDWVAEHRRLPLCGVMANGADFY</sequence>
<proteinExistence type="predicted"/>
<accession>A0A1A3GLU4</accession>
<gene>
    <name evidence="1" type="ORF">A5630_07870</name>
</gene>
<evidence type="ECO:0000313" key="1">
    <source>
        <dbReference type="EMBL" id="OBJ36293.1"/>
    </source>
</evidence>
<evidence type="ECO:0000313" key="2">
    <source>
        <dbReference type="Proteomes" id="UP000093898"/>
    </source>
</evidence>
<protein>
    <submittedName>
        <fullName evidence="1">Uncharacterized protein</fullName>
    </submittedName>
</protein>
<comment type="caution">
    <text evidence="1">The sequence shown here is derived from an EMBL/GenBank/DDBJ whole genome shotgun (WGS) entry which is preliminary data.</text>
</comment>
<dbReference type="AlphaFoldDB" id="A0A1A3GLU4"/>
<name>A0A1A3GLU4_MYCMU</name>
<reference evidence="1 2" key="1">
    <citation type="submission" date="2016-06" db="EMBL/GenBank/DDBJ databases">
        <authorList>
            <person name="Kjaerup R.B."/>
            <person name="Dalgaard T.S."/>
            <person name="Juul-Madsen H.R."/>
        </authorList>
    </citation>
    <scope>NUCLEOTIDE SEQUENCE [LARGE SCALE GENOMIC DNA]</scope>
    <source>
        <strain evidence="1 2">1127319.6</strain>
    </source>
</reference>